<dbReference type="Pfam" id="PF01075">
    <property type="entry name" value="Glyco_transf_9"/>
    <property type="match status" value="1"/>
</dbReference>
<dbReference type="RefSeq" id="WP_236940398.1">
    <property type="nucleotide sequence ID" value="NZ_CP016907.1"/>
</dbReference>
<name>A0AAC9GHP1_9FLAO</name>
<evidence type="ECO:0000313" key="4">
    <source>
        <dbReference type="Proteomes" id="UP000093276"/>
    </source>
</evidence>
<sequence length="359" mass="42039">MNKNPNENISHSAKRIGDVLTSTIICNNLKAKFPDSTIDYMCYPNSIDVLKENPNIDNIIPVTNKIRKSTFEFIKFIFEIRRKKYDAVIDVYSKLGTSLITFFSGAKYKVSYHKWYSNIFYNYSYERFDAIKSEFGLAIENRLLLLKPFFSEKITNVKPKIFLKESEIAEAKNILKSYNVDPEKPLIMFGILGSEHYKTYPLDGMAKIIDFTVTKTNATILFNYIPNQKEQALEVYNYCSEETKKHIIFDLYATDLRQFLAILSQCEMLIGNEGGAVNMAKALEIPTFSIFTPSVRKETWQLFENEAKNVSVHLKDLKPEIYEKHTEQYIKEHTFEYYAEYPLELMLQKLETYFQEYKN</sequence>
<dbReference type="PANTHER" id="PTHR30160">
    <property type="entry name" value="TETRAACYLDISACCHARIDE 4'-KINASE-RELATED"/>
    <property type="match status" value="1"/>
</dbReference>
<dbReference type="Proteomes" id="UP000093276">
    <property type="component" value="Chromosome"/>
</dbReference>
<dbReference type="CDD" id="cd03789">
    <property type="entry name" value="GT9_LPS_heptosyltransferase"/>
    <property type="match status" value="1"/>
</dbReference>
<dbReference type="SUPFAM" id="SSF53756">
    <property type="entry name" value="UDP-Glycosyltransferase/glycogen phosphorylase"/>
    <property type="match status" value="1"/>
</dbReference>
<keyword evidence="2 3" id="KW-0808">Transferase</keyword>
<keyword evidence="1" id="KW-0328">Glycosyltransferase</keyword>
<dbReference type="InterPro" id="IPR051199">
    <property type="entry name" value="LPS_LOS_Heptosyltrfase"/>
</dbReference>
<evidence type="ECO:0000313" key="3">
    <source>
        <dbReference type="EMBL" id="AOC93291.1"/>
    </source>
</evidence>
<organism evidence="3 4">
    <name type="scientific">Flavobacterium anhuiense</name>
    <dbReference type="NCBI Taxonomy" id="459526"/>
    <lineage>
        <taxon>Bacteria</taxon>
        <taxon>Pseudomonadati</taxon>
        <taxon>Bacteroidota</taxon>
        <taxon>Flavobacteriia</taxon>
        <taxon>Flavobacteriales</taxon>
        <taxon>Flavobacteriaceae</taxon>
        <taxon>Flavobacterium</taxon>
    </lineage>
</organism>
<proteinExistence type="predicted"/>
<dbReference type="GO" id="GO:0008713">
    <property type="term" value="F:ADP-heptose-lipopolysaccharide heptosyltransferase activity"/>
    <property type="evidence" value="ECO:0007669"/>
    <property type="project" value="TreeGrafter"/>
</dbReference>
<dbReference type="InterPro" id="IPR002201">
    <property type="entry name" value="Glyco_trans_9"/>
</dbReference>
<dbReference type="EC" id="2.-.-.-" evidence="3"/>
<dbReference type="KEGG" id="fjg:BB050_00135"/>
<dbReference type="Gene3D" id="3.40.50.2000">
    <property type="entry name" value="Glycogen Phosphorylase B"/>
    <property type="match status" value="2"/>
</dbReference>
<reference evidence="3 4" key="1">
    <citation type="submission" date="2016-08" db="EMBL/GenBank/DDBJ databases">
        <title>Complete genome sequence of Flavobacterium johnsoniae strain GSE09, a volatile-producing biocontrol agent isolated from cucumber (Cucumis sativus).</title>
        <authorList>
            <person name="Jeong J.-J."/>
            <person name="Oh J.Y."/>
            <person name="Jim Y.J."/>
            <person name="Sang M.K."/>
            <person name="Kim K.D."/>
        </authorList>
    </citation>
    <scope>NUCLEOTIDE SEQUENCE [LARGE SCALE GENOMIC DNA]</scope>
    <source>
        <strain evidence="3 4">GSE09</strain>
    </source>
</reference>
<protein>
    <submittedName>
        <fullName evidence="3">Lipopolysaccharide core heptosyltransferase RfaQ</fullName>
        <ecNumber evidence="3">2.-.-.-</ecNumber>
    </submittedName>
</protein>
<dbReference type="EMBL" id="CP016907">
    <property type="protein sequence ID" value="AOC93291.1"/>
    <property type="molecule type" value="Genomic_DNA"/>
</dbReference>
<evidence type="ECO:0000256" key="2">
    <source>
        <dbReference type="ARBA" id="ARBA00022679"/>
    </source>
</evidence>
<gene>
    <name evidence="3" type="primary">rfaQ</name>
    <name evidence="3" type="ORF">BB050_00135</name>
</gene>
<dbReference type="GeneID" id="32306031"/>
<dbReference type="PANTHER" id="PTHR30160:SF7">
    <property type="entry name" value="ADP-HEPTOSE--LPS HEPTOSYLTRANSFERASE 2"/>
    <property type="match status" value="1"/>
</dbReference>
<dbReference type="GO" id="GO:0005829">
    <property type="term" value="C:cytosol"/>
    <property type="evidence" value="ECO:0007669"/>
    <property type="project" value="TreeGrafter"/>
</dbReference>
<accession>A0AAC9GHP1</accession>
<dbReference type="AlphaFoldDB" id="A0AAC9GHP1"/>
<dbReference type="GO" id="GO:0009244">
    <property type="term" value="P:lipopolysaccharide core region biosynthetic process"/>
    <property type="evidence" value="ECO:0007669"/>
    <property type="project" value="TreeGrafter"/>
</dbReference>
<evidence type="ECO:0000256" key="1">
    <source>
        <dbReference type="ARBA" id="ARBA00022676"/>
    </source>
</evidence>